<dbReference type="SUPFAM" id="SSF88713">
    <property type="entry name" value="Glycoside hydrolase/deacetylase"/>
    <property type="match status" value="1"/>
</dbReference>
<reference evidence="4 5" key="1">
    <citation type="submission" date="2020-05" db="EMBL/GenBank/DDBJ databases">
        <title>Whole genome sequencing and identification of novel metabolites from Paenibacillus alvei strain JR949.</title>
        <authorList>
            <person name="Rajendhran J."/>
            <person name="Sree Pranav P."/>
            <person name="Mahalakshmi B."/>
            <person name="Karthikeyan R."/>
        </authorList>
    </citation>
    <scope>NUCLEOTIDE SEQUENCE [LARGE SCALE GENOMIC DNA]</scope>
    <source>
        <strain evidence="4 5">JR949</strain>
    </source>
</reference>
<feature type="compositionally biased region" description="Basic and acidic residues" evidence="1">
    <location>
        <begin position="326"/>
        <end position="353"/>
    </location>
</feature>
<dbReference type="Pfam" id="PF07833">
    <property type="entry name" value="Cu_amine_oxidN1"/>
    <property type="match status" value="1"/>
</dbReference>
<evidence type="ECO:0000313" key="5">
    <source>
        <dbReference type="Proteomes" id="UP000552038"/>
    </source>
</evidence>
<evidence type="ECO:0000256" key="1">
    <source>
        <dbReference type="SAM" id="MobiDB-lite"/>
    </source>
</evidence>
<dbReference type="PANTHER" id="PTHR10587:SF125">
    <property type="entry name" value="POLYSACCHARIDE DEACETYLASE YHEN-RELATED"/>
    <property type="match status" value="1"/>
</dbReference>
<evidence type="ECO:0000259" key="3">
    <source>
        <dbReference type="PROSITE" id="PS51677"/>
    </source>
</evidence>
<evidence type="ECO:0000313" key="4">
    <source>
        <dbReference type="EMBL" id="NOJ72950.1"/>
    </source>
</evidence>
<dbReference type="GO" id="GO:0005975">
    <property type="term" value="P:carbohydrate metabolic process"/>
    <property type="evidence" value="ECO:0007669"/>
    <property type="project" value="InterPro"/>
</dbReference>
<sequence>MMNGKLRTLMITALSALLVLVGSLASVDGRSSTEHVAYASSGHVQDSNLSSSSHTLESSSDPTPELSATDSLHFAGQRVGVEAAAAPVLVSSKGKSEVPANKPDKVVYLTFDDGPSIHTKDVLDILQKEKVKGTFFVLGQQAERNPKLVERIVQEGHALGNHSYNHEYSELYGDFRNFWSQIKRTGQIIEKIVGFEPELVRAPGGTFLNFDKQYFDLMNQAGYLVYDWHVDSGDSKRRGVPAKEIVQEVQDGGLLPSTVVLMHDGIGHGETVKALPEIIRYYKTKGYTFDVLSSYVKPVQFKLAAKKRWSRSPVSTAWIEANVKPMETENHDKQPKPEQKPKPKPDTKADGTTDPKVNPKPAEPVKLDRLLKITTDQGEIEFTPDQFMSYKDLTYVPLRMLVERLNGSVEWNTEWERVNIEWNNTTVGINVRAGKLELIGQSGEDGEVKVQPLQVVTQKYVSWVPLRHVLDAFGVKLTSYTLSPIELTDKNKQE</sequence>
<dbReference type="Gene3D" id="3.30.457.10">
    <property type="entry name" value="Copper amine oxidase-like, N-terminal domain"/>
    <property type="match status" value="1"/>
</dbReference>
<dbReference type="AlphaFoldDB" id="A0AAP7A241"/>
<feature type="chain" id="PRO_5042845774" evidence="2">
    <location>
        <begin position="26"/>
        <end position="494"/>
    </location>
</feature>
<dbReference type="GO" id="GO:0016810">
    <property type="term" value="F:hydrolase activity, acting on carbon-nitrogen (but not peptide) bonds"/>
    <property type="evidence" value="ECO:0007669"/>
    <property type="project" value="InterPro"/>
</dbReference>
<dbReference type="InterPro" id="IPR011330">
    <property type="entry name" value="Glyco_hydro/deAcase_b/a-brl"/>
</dbReference>
<dbReference type="InterPro" id="IPR002509">
    <property type="entry name" value="NODB_dom"/>
</dbReference>
<dbReference type="InterPro" id="IPR050248">
    <property type="entry name" value="Polysacc_deacetylase_ArnD"/>
</dbReference>
<gene>
    <name evidence="4" type="ORF">HMI46_20620</name>
</gene>
<feature type="compositionally biased region" description="Low complexity" evidence="1">
    <location>
        <begin position="47"/>
        <end position="60"/>
    </location>
</feature>
<dbReference type="Pfam" id="PF01522">
    <property type="entry name" value="Polysacc_deac_1"/>
    <property type="match status" value="1"/>
</dbReference>
<dbReference type="Gene3D" id="3.20.20.370">
    <property type="entry name" value="Glycoside hydrolase/deacetylase"/>
    <property type="match status" value="1"/>
</dbReference>
<dbReference type="PROSITE" id="PS51677">
    <property type="entry name" value="NODB"/>
    <property type="match status" value="1"/>
</dbReference>
<feature type="signal peptide" evidence="2">
    <location>
        <begin position="1"/>
        <end position="25"/>
    </location>
</feature>
<feature type="region of interest" description="Disordered" evidence="1">
    <location>
        <begin position="322"/>
        <end position="364"/>
    </location>
</feature>
<comment type="caution">
    <text evidence="4">The sequence shown here is derived from an EMBL/GenBank/DDBJ whole genome shotgun (WGS) entry which is preliminary data.</text>
</comment>
<dbReference type="Proteomes" id="UP000552038">
    <property type="component" value="Unassembled WGS sequence"/>
</dbReference>
<feature type="domain" description="NodB homology" evidence="3">
    <location>
        <begin position="105"/>
        <end position="290"/>
    </location>
</feature>
<feature type="region of interest" description="Disordered" evidence="1">
    <location>
        <begin position="40"/>
        <end position="68"/>
    </location>
</feature>
<accession>A0AAP7A241</accession>
<proteinExistence type="predicted"/>
<protein>
    <submittedName>
        <fullName evidence="4">Polysaccharide deacetylase family protein</fullName>
    </submittedName>
</protein>
<dbReference type="EMBL" id="JABFOR010000033">
    <property type="protein sequence ID" value="NOJ72950.1"/>
    <property type="molecule type" value="Genomic_DNA"/>
</dbReference>
<name>A0AAP7A241_PAEAL</name>
<keyword evidence="2" id="KW-0732">Signal</keyword>
<organism evidence="4 5">
    <name type="scientific">Paenibacillus alvei</name>
    <name type="common">Bacillus alvei</name>
    <dbReference type="NCBI Taxonomy" id="44250"/>
    <lineage>
        <taxon>Bacteria</taxon>
        <taxon>Bacillati</taxon>
        <taxon>Bacillota</taxon>
        <taxon>Bacilli</taxon>
        <taxon>Bacillales</taxon>
        <taxon>Paenibacillaceae</taxon>
        <taxon>Paenibacillus</taxon>
    </lineage>
</organism>
<dbReference type="SUPFAM" id="SSF55383">
    <property type="entry name" value="Copper amine oxidase, domain N"/>
    <property type="match status" value="1"/>
</dbReference>
<dbReference type="InterPro" id="IPR036582">
    <property type="entry name" value="Mao_N_sf"/>
</dbReference>
<dbReference type="CDD" id="cd10944">
    <property type="entry name" value="CE4_SmPgdA_like"/>
    <property type="match status" value="1"/>
</dbReference>
<evidence type="ECO:0000256" key="2">
    <source>
        <dbReference type="SAM" id="SignalP"/>
    </source>
</evidence>
<dbReference type="InterPro" id="IPR012854">
    <property type="entry name" value="Cu_amine_oxidase-like_N"/>
</dbReference>
<dbReference type="RefSeq" id="WP_171418519.1">
    <property type="nucleotide sequence ID" value="NZ_JABFOR010000033.1"/>
</dbReference>
<dbReference type="PANTHER" id="PTHR10587">
    <property type="entry name" value="GLYCOSYL TRANSFERASE-RELATED"/>
    <property type="match status" value="1"/>
</dbReference>